<evidence type="ECO:0000313" key="7">
    <source>
        <dbReference type="Proteomes" id="UP001215827"/>
    </source>
</evidence>
<feature type="transmembrane region" description="Helical" evidence="5">
    <location>
        <begin position="231"/>
        <end position="255"/>
    </location>
</feature>
<protein>
    <submittedName>
        <fullName evidence="6">Amino acid permease</fullName>
    </submittedName>
</protein>
<keyword evidence="2 5" id="KW-0812">Transmembrane</keyword>
<dbReference type="Gene3D" id="1.20.1740.10">
    <property type="entry name" value="Amino acid/polyamine transporter I"/>
    <property type="match status" value="1"/>
</dbReference>
<dbReference type="InterPro" id="IPR002293">
    <property type="entry name" value="AA/rel_permease1"/>
</dbReference>
<accession>A0ABY8FSL3</accession>
<feature type="transmembrane region" description="Helical" evidence="5">
    <location>
        <begin position="45"/>
        <end position="68"/>
    </location>
</feature>
<dbReference type="RefSeq" id="WP_278016700.1">
    <property type="nucleotide sequence ID" value="NZ_CP121106.1"/>
</dbReference>
<dbReference type="InterPro" id="IPR050598">
    <property type="entry name" value="AminoAcid_Transporter"/>
</dbReference>
<gene>
    <name evidence="6" type="ORF">P7228_02775</name>
</gene>
<proteinExistence type="predicted"/>
<organism evidence="6 7">
    <name type="scientific">Altererythrobacter arenosus</name>
    <dbReference type="NCBI Taxonomy" id="3032592"/>
    <lineage>
        <taxon>Bacteria</taxon>
        <taxon>Pseudomonadati</taxon>
        <taxon>Pseudomonadota</taxon>
        <taxon>Alphaproteobacteria</taxon>
        <taxon>Sphingomonadales</taxon>
        <taxon>Erythrobacteraceae</taxon>
        <taxon>Altererythrobacter</taxon>
    </lineage>
</organism>
<feature type="transmembrane region" description="Helical" evidence="5">
    <location>
        <begin position="7"/>
        <end position="25"/>
    </location>
</feature>
<evidence type="ECO:0000256" key="4">
    <source>
        <dbReference type="ARBA" id="ARBA00023136"/>
    </source>
</evidence>
<dbReference type="PANTHER" id="PTHR11785">
    <property type="entry name" value="AMINO ACID TRANSPORTER"/>
    <property type="match status" value="1"/>
</dbReference>
<keyword evidence="7" id="KW-1185">Reference proteome</keyword>
<evidence type="ECO:0000313" key="6">
    <source>
        <dbReference type="EMBL" id="WFL78009.1"/>
    </source>
</evidence>
<dbReference type="Pfam" id="PF13520">
    <property type="entry name" value="AA_permease_2"/>
    <property type="match status" value="1"/>
</dbReference>
<keyword evidence="3 5" id="KW-1133">Transmembrane helix</keyword>
<feature type="transmembrane region" description="Helical" evidence="5">
    <location>
        <begin position="195"/>
        <end position="219"/>
    </location>
</feature>
<evidence type="ECO:0000256" key="2">
    <source>
        <dbReference type="ARBA" id="ARBA00022692"/>
    </source>
</evidence>
<reference evidence="6 7" key="1">
    <citation type="submission" date="2023-03" db="EMBL/GenBank/DDBJ databases">
        <title>Altererythrobacter sp. CAU 1644 isolated from sand.</title>
        <authorList>
            <person name="Kim W."/>
        </authorList>
    </citation>
    <scope>NUCLEOTIDE SEQUENCE [LARGE SCALE GENOMIC DNA]</scope>
    <source>
        <strain evidence="6 7">CAU 1644</strain>
    </source>
</reference>
<name>A0ABY8FSL3_9SPHN</name>
<feature type="transmembrane region" description="Helical" evidence="5">
    <location>
        <begin position="386"/>
        <end position="408"/>
    </location>
</feature>
<feature type="transmembrane region" description="Helical" evidence="5">
    <location>
        <begin position="414"/>
        <end position="433"/>
    </location>
</feature>
<evidence type="ECO:0000256" key="3">
    <source>
        <dbReference type="ARBA" id="ARBA00022989"/>
    </source>
</evidence>
<feature type="transmembrane region" description="Helical" evidence="5">
    <location>
        <begin position="281"/>
        <end position="310"/>
    </location>
</feature>
<keyword evidence="4 5" id="KW-0472">Membrane</keyword>
<feature type="transmembrane region" description="Helical" evidence="5">
    <location>
        <begin position="130"/>
        <end position="149"/>
    </location>
</feature>
<feature type="transmembrane region" description="Helical" evidence="5">
    <location>
        <begin position="331"/>
        <end position="352"/>
    </location>
</feature>
<feature type="transmembrane region" description="Helical" evidence="5">
    <location>
        <begin position="156"/>
        <end position="175"/>
    </location>
</feature>
<feature type="transmembrane region" description="Helical" evidence="5">
    <location>
        <begin position="89"/>
        <end position="110"/>
    </location>
</feature>
<evidence type="ECO:0000256" key="5">
    <source>
        <dbReference type="SAM" id="Phobius"/>
    </source>
</evidence>
<dbReference type="Proteomes" id="UP001215827">
    <property type="component" value="Chromosome"/>
</dbReference>
<dbReference type="PANTHER" id="PTHR11785:SF512">
    <property type="entry name" value="SOBREMESA, ISOFORM B"/>
    <property type="match status" value="1"/>
</dbReference>
<sequence>MQQKNQLLRVLGVVFGLAAVVGSMIGQGILRSPGVVAEATSSPAVIIALWLLAAGIACLNALVFAELGAAIPRAGGHYAFIHRAFGGKVSLLAAFAVLIGLFSAMAYLSFVVGEFLVRLGVGGGELSPAVLALGALALFAAINATGTVISGFSQIVLSMVKGAVLVGLVVVLFAAPAAAPPPDNTLDGGLLRNGWLPLGTALVVVLSTYGGWWNVVFYGEEIKDPGRAVPRALFGGILSVAALYIVINLAFLHVLTPDKMAGSNLVAADAAGVVFGPRGDFLLTCFGVLSVGAVANLNLMSTTRLTFAVARAGILPRSFSVVGRRGTPLRAMMLVVVAAALMIVSGSYLTLISLSESVFLPVMLGIAFAVLALRRKEPHLPRPFKVPWYPWPVYASIVVQLALLVVYIAQNPFYALSGFVLVGAMWAVFQLVARMRGGTGIAGAEVEDLE</sequence>
<dbReference type="EMBL" id="CP121106">
    <property type="protein sequence ID" value="WFL78009.1"/>
    <property type="molecule type" value="Genomic_DNA"/>
</dbReference>
<feature type="transmembrane region" description="Helical" evidence="5">
    <location>
        <begin position="358"/>
        <end position="374"/>
    </location>
</feature>
<dbReference type="PIRSF" id="PIRSF006060">
    <property type="entry name" value="AA_transporter"/>
    <property type="match status" value="1"/>
</dbReference>
<evidence type="ECO:0000256" key="1">
    <source>
        <dbReference type="ARBA" id="ARBA00004141"/>
    </source>
</evidence>
<comment type="subcellular location">
    <subcellularLocation>
        <location evidence="1">Membrane</location>
        <topology evidence="1">Multi-pass membrane protein</topology>
    </subcellularLocation>
</comment>